<keyword evidence="1" id="KW-0449">Lipoprotein</keyword>
<comment type="caution">
    <text evidence="1">The sequence shown here is derived from an EMBL/GenBank/DDBJ whole genome shotgun (WGS) entry which is preliminary data.</text>
</comment>
<gene>
    <name evidence="1" type="ORF">DN820_08380</name>
</gene>
<name>A0A5R9QGB9_9GAMM</name>
<evidence type="ECO:0000313" key="2">
    <source>
        <dbReference type="Proteomes" id="UP000306753"/>
    </source>
</evidence>
<dbReference type="EMBL" id="QLAG01000008">
    <property type="protein sequence ID" value="TLX64018.1"/>
    <property type="molecule type" value="Genomic_DNA"/>
</dbReference>
<dbReference type="PROSITE" id="PS51257">
    <property type="entry name" value="PROKAR_LIPOPROTEIN"/>
    <property type="match status" value="1"/>
</dbReference>
<dbReference type="Pfam" id="PF07119">
    <property type="entry name" value="DUF1375"/>
    <property type="match status" value="1"/>
</dbReference>
<organism evidence="1 2">
    <name type="scientific">Stutzerimonas nosocomialis</name>
    <dbReference type="NCBI Taxonomy" id="1056496"/>
    <lineage>
        <taxon>Bacteria</taxon>
        <taxon>Pseudomonadati</taxon>
        <taxon>Pseudomonadota</taxon>
        <taxon>Gammaproteobacteria</taxon>
        <taxon>Pseudomonadales</taxon>
        <taxon>Pseudomonadaceae</taxon>
        <taxon>Stutzerimonas</taxon>
    </lineage>
</organism>
<reference evidence="1 2" key="1">
    <citation type="journal article" date="2017" name="Eur. J. Clin. Microbiol. Infect. Dis.">
        <title>Uncommonly isolated clinical Pseudomonas: identification and phylogenetic assignation.</title>
        <authorList>
            <person name="Mulet M."/>
            <person name="Gomila M."/>
            <person name="Ramirez A."/>
            <person name="Cardew S."/>
            <person name="Moore E.R."/>
            <person name="Lalucat J."/>
            <person name="Garcia-Valdes E."/>
        </authorList>
    </citation>
    <scope>NUCLEOTIDE SEQUENCE [LARGE SCALE GENOMIC DNA]</scope>
    <source>
        <strain evidence="1 2">SD129</strain>
    </source>
</reference>
<protein>
    <submittedName>
        <fullName evidence="1">YceK/YidQ family lipoprotein</fullName>
    </submittedName>
</protein>
<dbReference type="RefSeq" id="WP_138411426.1">
    <property type="nucleotide sequence ID" value="NZ_QLAF01000017.1"/>
</dbReference>
<accession>A0A5R9QGB9</accession>
<evidence type="ECO:0000313" key="1">
    <source>
        <dbReference type="EMBL" id="TLX64018.1"/>
    </source>
</evidence>
<dbReference type="InterPro" id="IPR010780">
    <property type="entry name" value="DUF1375"/>
</dbReference>
<dbReference type="Proteomes" id="UP000306753">
    <property type="component" value="Unassembled WGS sequence"/>
</dbReference>
<proteinExistence type="predicted"/>
<keyword evidence="2" id="KW-1185">Reference proteome</keyword>
<dbReference type="AlphaFoldDB" id="A0A5R9QGB9"/>
<sequence length="109" mass="11878">MKGYIAGFLIAALSGCGTVKTLNDEEGAADDLARWNSNCASIPRTYSGTAYQFCSLNGPARMAADWEARQVAFDMALSALADTVLVPYTLYRQAQYGPIPIRRKDRPLP</sequence>